<evidence type="ECO:0000313" key="9">
    <source>
        <dbReference type="EMBL" id="KAJ3451718.1"/>
    </source>
</evidence>
<feature type="domain" description="BTB" evidence="8">
    <location>
        <begin position="503"/>
        <end position="559"/>
    </location>
</feature>
<dbReference type="InterPro" id="IPR015915">
    <property type="entry name" value="Kelch-typ_b-propeller"/>
</dbReference>
<comment type="caution">
    <text evidence="9">The sequence shown here is derived from an EMBL/GenBank/DDBJ whole genome shotgun (WGS) entry which is preliminary data.</text>
</comment>
<dbReference type="InterPro" id="IPR000210">
    <property type="entry name" value="BTB/POZ_dom"/>
</dbReference>
<evidence type="ECO:0000256" key="2">
    <source>
        <dbReference type="ARBA" id="ARBA00022737"/>
    </source>
</evidence>
<dbReference type="GO" id="GO:0004672">
    <property type="term" value="F:protein kinase activity"/>
    <property type="evidence" value="ECO:0007669"/>
    <property type="project" value="InterPro"/>
</dbReference>
<dbReference type="PANTHER" id="PTHR24347">
    <property type="entry name" value="SERINE/THREONINE-PROTEIN KINASE"/>
    <property type="match status" value="1"/>
</dbReference>
<reference evidence="9" key="1">
    <citation type="submission" date="2022-08" db="EMBL/GenBank/DDBJ databases">
        <title>Novel sulphate-reducing endosymbionts in the free-living metamonad Anaeramoeba.</title>
        <authorList>
            <person name="Jerlstrom-Hultqvist J."/>
            <person name="Cepicka I."/>
            <person name="Gallot-Lavallee L."/>
            <person name="Salas-Leiva D."/>
            <person name="Curtis B.A."/>
            <person name="Zahonova K."/>
            <person name="Pipaliya S."/>
            <person name="Dacks J."/>
            <person name="Roger A.J."/>
        </authorList>
    </citation>
    <scope>NUCLEOTIDE SEQUENCE</scope>
    <source>
        <strain evidence="9">Busselton2</strain>
    </source>
</reference>
<dbReference type="PROSITE" id="PS50097">
    <property type="entry name" value="BTB"/>
    <property type="match status" value="1"/>
</dbReference>
<feature type="compositionally biased region" description="Basic and acidic residues" evidence="5">
    <location>
        <begin position="181"/>
        <end position="198"/>
    </location>
</feature>
<keyword evidence="6" id="KW-1133">Transmembrane helix</keyword>
<protein>
    <submittedName>
        <fullName evidence="9">Protein kinase</fullName>
    </submittedName>
</protein>
<evidence type="ECO:0000259" key="7">
    <source>
        <dbReference type="PROSITE" id="PS50011"/>
    </source>
</evidence>
<dbReference type="CDD" id="cd18186">
    <property type="entry name" value="BTB_POZ_ZBTB_KLHL-like"/>
    <property type="match status" value="1"/>
</dbReference>
<organism evidence="9 10">
    <name type="scientific">Anaeramoeba flamelloides</name>
    <dbReference type="NCBI Taxonomy" id="1746091"/>
    <lineage>
        <taxon>Eukaryota</taxon>
        <taxon>Metamonada</taxon>
        <taxon>Anaeramoebidae</taxon>
        <taxon>Anaeramoeba</taxon>
    </lineage>
</organism>
<sequence>MFKWEKLKMNGFKPERRSCCQGVKYKEKMISFGGINDESYFNDVLEYDPFTNKWKTIHQGTVGEQKQQKKNEEIVPEPRSGHSLTLVENTLYLIGGTSDDVCESYSFDLITKKWKILSTFYKKIYFHSTTLAEGDLYIFGGDTYEGFENKLSKFQLSDKNKNQNESKNKNKNKTNNNNHQNKKEKENKNNKEKEPRLIELKTFGDVPKPTTRHSSFYWGGYLYIFGGTKSLEFTQNQDSVNENNCLYRIDLKTLIWETVETTGDKPNPRRSFVYEIRDDKFYIFGGVNSSFKYYNDLYMLDLRTCKWHFIETTGSPPCKRGTTVSAIIRGKLYIAFGSYGKTPDWVDLSDCYSLQLPHLVSDDLSMLFSSGKCADLKICDIPIHSSLVQTRVGGKIFNKLLQISKSHKYKKNKSLISNKMNTLLFWVYTDYHQELAKLVADEFNLQIDFNNHSLKKDLIALYNNQESMDFTIIISDEEVDVDENENVNVNEKESENKKLEDFETLKVHKWILYARSNLYRSLFSTISNISQVKDYSHKSTDSLSKLIEFFYHDKILLTADDNLEVLLEELTDARSANKKNNNTHHIKKSFQFWINKQQNKSSNVSKNINNRSGNFSVVKIATDRKTSEKWAIKIISKKDMGNNLLTLQNEINILTQVNHPNIISLREIFETKDKVYLVMEYCDGGDLFDDLIEEEFYDEEKAARIVFKILSVLKYLHSIEIAHRDLKPENLLLSGENNEIKISDFGLSKIYSKNIMLQTQCGKNFFFFFFFFNIVLLISVILLISRTAVLFFFRLIFIFSNSLFYNP</sequence>
<keyword evidence="3" id="KW-0547">Nucleotide-binding</keyword>
<feature type="compositionally biased region" description="Basic and acidic residues" evidence="5">
    <location>
        <begin position="159"/>
        <end position="168"/>
    </location>
</feature>
<dbReference type="Pfam" id="PF00651">
    <property type="entry name" value="BTB"/>
    <property type="match status" value="1"/>
</dbReference>
<evidence type="ECO:0000256" key="5">
    <source>
        <dbReference type="SAM" id="MobiDB-lite"/>
    </source>
</evidence>
<dbReference type="SMART" id="SM00220">
    <property type="entry name" value="S_TKc"/>
    <property type="match status" value="1"/>
</dbReference>
<evidence type="ECO:0000256" key="1">
    <source>
        <dbReference type="ARBA" id="ARBA00022441"/>
    </source>
</evidence>
<evidence type="ECO:0000256" key="6">
    <source>
        <dbReference type="SAM" id="Phobius"/>
    </source>
</evidence>
<proteinExistence type="predicted"/>
<dbReference type="AlphaFoldDB" id="A0AAV8ABS0"/>
<name>A0AAV8ABS0_9EUKA</name>
<feature type="transmembrane region" description="Helical" evidence="6">
    <location>
        <begin position="765"/>
        <end position="784"/>
    </location>
</feature>
<dbReference type="GO" id="GO:0005524">
    <property type="term" value="F:ATP binding"/>
    <property type="evidence" value="ECO:0007669"/>
    <property type="project" value="UniProtKB-KW"/>
</dbReference>
<dbReference type="InterPro" id="IPR011333">
    <property type="entry name" value="SKP1/BTB/POZ_sf"/>
</dbReference>
<dbReference type="SUPFAM" id="SSF56112">
    <property type="entry name" value="Protein kinase-like (PK-like)"/>
    <property type="match status" value="1"/>
</dbReference>
<dbReference type="InterPro" id="IPR000719">
    <property type="entry name" value="Prot_kinase_dom"/>
</dbReference>
<gene>
    <name evidence="9" type="ORF">M0812_03471</name>
</gene>
<dbReference type="Proteomes" id="UP001146793">
    <property type="component" value="Unassembled WGS sequence"/>
</dbReference>
<dbReference type="Gene3D" id="3.30.710.10">
    <property type="entry name" value="Potassium Channel Kv1.1, Chain A"/>
    <property type="match status" value="1"/>
</dbReference>
<dbReference type="SUPFAM" id="SSF117281">
    <property type="entry name" value="Kelch motif"/>
    <property type="match status" value="2"/>
</dbReference>
<feature type="region of interest" description="Disordered" evidence="5">
    <location>
        <begin position="159"/>
        <end position="198"/>
    </location>
</feature>
<dbReference type="PROSITE" id="PS50011">
    <property type="entry name" value="PROTEIN_KINASE_DOM"/>
    <property type="match status" value="1"/>
</dbReference>
<keyword evidence="6" id="KW-0812">Transmembrane</keyword>
<evidence type="ECO:0000256" key="4">
    <source>
        <dbReference type="ARBA" id="ARBA00022840"/>
    </source>
</evidence>
<dbReference type="Pfam" id="PF00069">
    <property type="entry name" value="Pkinase"/>
    <property type="match status" value="1"/>
</dbReference>
<dbReference type="Gene3D" id="2.120.10.80">
    <property type="entry name" value="Kelch-type beta propeller"/>
    <property type="match status" value="2"/>
</dbReference>
<keyword evidence="9" id="KW-0808">Transferase</keyword>
<dbReference type="SUPFAM" id="SSF54695">
    <property type="entry name" value="POZ domain"/>
    <property type="match status" value="1"/>
</dbReference>
<keyword evidence="2" id="KW-0677">Repeat</keyword>
<keyword evidence="4" id="KW-0067">ATP-binding</keyword>
<dbReference type="InterPro" id="IPR011009">
    <property type="entry name" value="Kinase-like_dom_sf"/>
</dbReference>
<keyword evidence="9" id="KW-0418">Kinase</keyword>
<evidence type="ECO:0000313" key="10">
    <source>
        <dbReference type="Proteomes" id="UP001146793"/>
    </source>
</evidence>
<dbReference type="FunFam" id="1.10.510.10:FF:000571">
    <property type="entry name" value="Maternal embryonic leucine zipper kinase"/>
    <property type="match status" value="1"/>
</dbReference>
<accession>A0AAV8ABS0</accession>
<keyword evidence="6" id="KW-0472">Membrane</keyword>
<dbReference type="PROSITE" id="PS00108">
    <property type="entry name" value="PROTEIN_KINASE_ST"/>
    <property type="match status" value="1"/>
</dbReference>
<dbReference type="Pfam" id="PF24681">
    <property type="entry name" value="Kelch_KLHDC2_KLHL20_DRC7"/>
    <property type="match status" value="2"/>
</dbReference>
<evidence type="ECO:0000259" key="8">
    <source>
        <dbReference type="PROSITE" id="PS50097"/>
    </source>
</evidence>
<feature type="domain" description="Protein kinase" evidence="7">
    <location>
        <begin position="604"/>
        <end position="807"/>
    </location>
</feature>
<dbReference type="InterPro" id="IPR008271">
    <property type="entry name" value="Ser/Thr_kinase_AS"/>
</dbReference>
<dbReference type="EMBL" id="JANTQA010000008">
    <property type="protein sequence ID" value="KAJ3451718.1"/>
    <property type="molecule type" value="Genomic_DNA"/>
</dbReference>
<dbReference type="Gene3D" id="1.10.510.10">
    <property type="entry name" value="Transferase(Phosphotransferase) domain 1"/>
    <property type="match status" value="1"/>
</dbReference>
<evidence type="ECO:0000256" key="3">
    <source>
        <dbReference type="ARBA" id="ARBA00022741"/>
    </source>
</evidence>
<keyword evidence="1" id="KW-0880">Kelch repeat</keyword>
<dbReference type="FunFam" id="3.30.200.20:FF:000042">
    <property type="entry name" value="Aurora kinase A"/>
    <property type="match status" value="1"/>
</dbReference>